<dbReference type="InterPro" id="IPR014710">
    <property type="entry name" value="RmlC-like_jellyroll"/>
</dbReference>
<dbReference type="AlphaFoldDB" id="A0A6M4GX19"/>
<dbReference type="SUPFAM" id="SSF51206">
    <property type="entry name" value="cAMP-binding domain-like"/>
    <property type="match status" value="2"/>
</dbReference>
<evidence type="ECO:0000256" key="2">
    <source>
        <dbReference type="ARBA" id="ARBA00022485"/>
    </source>
</evidence>
<evidence type="ECO:0000259" key="8">
    <source>
        <dbReference type="PROSITE" id="PS51379"/>
    </source>
</evidence>
<organism evidence="9 10">
    <name type="scientific">Usitatibacter rugosus</name>
    <dbReference type="NCBI Taxonomy" id="2732067"/>
    <lineage>
        <taxon>Bacteria</taxon>
        <taxon>Pseudomonadati</taxon>
        <taxon>Pseudomonadota</taxon>
        <taxon>Betaproteobacteria</taxon>
        <taxon>Nitrosomonadales</taxon>
        <taxon>Usitatibacteraceae</taxon>
        <taxon>Usitatibacter</taxon>
    </lineage>
</organism>
<feature type="domain" description="4Fe-4S ferredoxin-type" evidence="8">
    <location>
        <begin position="638"/>
        <end position="666"/>
    </location>
</feature>
<accession>A0A6M4GX19</accession>
<dbReference type="PANTHER" id="PTHR42859">
    <property type="entry name" value="OXIDOREDUCTASE"/>
    <property type="match status" value="1"/>
</dbReference>
<dbReference type="PROSITE" id="PS00889">
    <property type="entry name" value="CNMP_BINDING_2"/>
    <property type="match status" value="1"/>
</dbReference>
<dbReference type="PROSITE" id="PS50042">
    <property type="entry name" value="CNMP_BINDING_3"/>
    <property type="match status" value="2"/>
</dbReference>
<dbReference type="Gene3D" id="3.50.50.60">
    <property type="entry name" value="FAD/NAD(P)-binding domain"/>
    <property type="match status" value="2"/>
</dbReference>
<dbReference type="InterPro" id="IPR000595">
    <property type="entry name" value="cNMP-bd_dom"/>
</dbReference>
<dbReference type="EC" id="1.18.1.2" evidence="9"/>
<feature type="domain" description="4Fe-4S ferredoxin-type" evidence="8">
    <location>
        <begin position="707"/>
        <end position="735"/>
    </location>
</feature>
<feature type="domain" description="4Fe-4S ferredoxin-type" evidence="8">
    <location>
        <begin position="674"/>
        <end position="706"/>
    </location>
</feature>
<dbReference type="SMART" id="SM00100">
    <property type="entry name" value="cNMP"/>
    <property type="match status" value="2"/>
</dbReference>
<dbReference type="PROSITE" id="PS51379">
    <property type="entry name" value="4FE4S_FER_2"/>
    <property type="match status" value="3"/>
</dbReference>
<dbReference type="Pfam" id="PF12838">
    <property type="entry name" value="Fer4_7"/>
    <property type="match status" value="1"/>
</dbReference>
<feature type="domain" description="Cyclic nucleotide-binding" evidence="7">
    <location>
        <begin position="363"/>
        <end position="482"/>
    </location>
</feature>
<evidence type="ECO:0000259" key="7">
    <source>
        <dbReference type="PROSITE" id="PS50042"/>
    </source>
</evidence>
<dbReference type="GO" id="GO:0004324">
    <property type="term" value="F:ferredoxin-NADP+ reductase activity"/>
    <property type="evidence" value="ECO:0007669"/>
    <property type="project" value="UniProtKB-EC"/>
</dbReference>
<sequence length="813" mass="89089">MSNFDNRTEFRWYKIGIIGSGPAGLSAAAHAAELGVSHILFEAEDHASNTIYKYQKGKHVMAEPGILPLRSPMAFKEGKREEILGAWDEGLAKHKVNIKYNSEVVAIEGTDNSFQVKTKSGESFFCRKLILAIGLQGNIRKLGTPGENLEQVQYQLDDPKAYEDETIVVVGAGDAAIENAIALAEQNRVIMINRNEEFARCKEGNLTLVLSAIKDGKIECKYGSAPTNVEATGGDPPLKFSIKTPDGPDVIEAHRVIARLGATPPRKLVEGFGIKFPRPDPTAIPELTDKYESNVPGIYIIGALGGYPLIKQAMNQGYETVEYALGKFIEPADEPLLANKFASYSKTLKVSQVLDMIHESVPLLKTLNRLQLREFMLESDLRSPKQGEVVFQRNDYTNSFYMIVAGTVEVESLEDGKHKGWFPLPAGTFFGELGLISGRRRSSTCRAGPGCVLIEAPRRPMLKLVASQDAVRKQIDEVFLQRAIRTYLAPMLPQAELDELVAGGVQVKRYGGGEILFKEGDPPDGVYLIRRGSVMISRTIAGREVVLSYLSAGNYVGEMALLTDQPRSATVKAAVTTEAVILDSATFKRVVGRNPKWREEMESRFLDRLRMNAAMESAPDPGNIISFLLAQGVGEATDVLLIDESLCVRCDNCEKACADVHDGTSRLSREAGPTFAQIHVPTSCRHCEHPHCMKDCPPDAIHRSPNGEVYMNDTCIGCGNCEKNCPYGVIQLAPVDPKRKRPSLFSWLVLGMGPEPGREPKPKSKDIPKKAVKCDMCKDLPGGAACVRACPTGAALRVSPESFLRYTESSDVE</sequence>
<gene>
    <name evidence="9" type="ORF">DSM104443_01993</name>
</gene>
<evidence type="ECO:0000313" key="10">
    <source>
        <dbReference type="Proteomes" id="UP000501534"/>
    </source>
</evidence>
<dbReference type="GO" id="GO:0046872">
    <property type="term" value="F:metal ion binding"/>
    <property type="evidence" value="ECO:0007669"/>
    <property type="project" value="UniProtKB-KW"/>
</dbReference>
<keyword evidence="2" id="KW-0004">4Fe-4S</keyword>
<dbReference type="SUPFAM" id="SSF54862">
    <property type="entry name" value="4Fe-4S ferredoxins"/>
    <property type="match status" value="1"/>
</dbReference>
<dbReference type="Pfam" id="PF13738">
    <property type="entry name" value="Pyr_redox_3"/>
    <property type="match status" value="1"/>
</dbReference>
<evidence type="ECO:0000313" key="9">
    <source>
        <dbReference type="EMBL" id="QJR10923.1"/>
    </source>
</evidence>
<keyword evidence="9" id="KW-0560">Oxidoreductase</keyword>
<dbReference type="KEGG" id="uru:DSM104443_01993"/>
<dbReference type="PANTHER" id="PTHR42859:SF10">
    <property type="entry name" value="DIMETHYLSULFOXIDE REDUCTASE CHAIN B"/>
    <property type="match status" value="1"/>
</dbReference>
<keyword evidence="6" id="KW-0411">Iron-sulfur</keyword>
<dbReference type="InterPro" id="IPR050294">
    <property type="entry name" value="RnfB_subfamily"/>
</dbReference>
<dbReference type="PRINTS" id="PR00469">
    <property type="entry name" value="PNDRDTASEII"/>
</dbReference>
<proteinExistence type="predicted"/>
<evidence type="ECO:0000256" key="3">
    <source>
        <dbReference type="ARBA" id="ARBA00022723"/>
    </source>
</evidence>
<protein>
    <submittedName>
        <fullName evidence="9">Ferredoxin--NADP reductase</fullName>
        <ecNumber evidence="9">1.18.1.2</ecNumber>
    </submittedName>
</protein>
<dbReference type="InterPro" id="IPR018488">
    <property type="entry name" value="cNMP-bd_CS"/>
</dbReference>
<keyword evidence="5" id="KW-0408">Iron</keyword>
<dbReference type="RefSeq" id="WP_171091815.1">
    <property type="nucleotide sequence ID" value="NZ_CP053069.1"/>
</dbReference>
<dbReference type="CDD" id="cd16367">
    <property type="entry name" value="DMSOR_beta_like"/>
    <property type="match status" value="1"/>
</dbReference>
<dbReference type="PRINTS" id="PR00368">
    <property type="entry name" value="FADPNR"/>
</dbReference>
<name>A0A6M4GX19_9PROT</name>
<dbReference type="CDD" id="cd00038">
    <property type="entry name" value="CAP_ED"/>
    <property type="match status" value="2"/>
</dbReference>
<dbReference type="EMBL" id="CP053069">
    <property type="protein sequence ID" value="QJR10923.1"/>
    <property type="molecule type" value="Genomic_DNA"/>
</dbReference>
<feature type="domain" description="Cyclic nucleotide-binding" evidence="7">
    <location>
        <begin position="488"/>
        <end position="608"/>
    </location>
</feature>
<keyword evidence="4" id="KW-0249">Electron transport</keyword>
<dbReference type="InterPro" id="IPR017900">
    <property type="entry name" value="4Fe4S_Fe_S_CS"/>
</dbReference>
<dbReference type="Pfam" id="PF00027">
    <property type="entry name" value="cNMP_binding"/>
    <property type="match status" value="2"/>
</dbReference>
<dbReference type="InterPro" id="IPR018490">
    <property type="entry name" value="cNMP-bd_dom_sf"/>
</dbReference>
<reference evidence="9 10" key="1">
    <citation type="submission" date="2020-04" db="EMBL/GenBank/DDBJ databases">
        <title>Usitatibacter rugosus gen. nov., sp. nov. and Usitatibacter palustris sp. nov., novel members of Usitatibacteraceae fam. nov. within the order Nitrosomonadales isolated from soil.</title>
        <authorList>
            <person name="Huber K.J."/>
            <person name="Neumann-Schaal M."/>
            <person name="Geppert A."/>
            <person name="Luckner M."/>
            <person name="Wanner G."/>
            <person name="Overmann J."/>
        </authorList>
    </citation>
    <scope>NUCLEOTIDE SEQUENCE [LARGE SCALE GENOMIC DNA]</scope>
    <source>
        <strain evidence="9 10">0125_3</strain>
    </source>
</reference>
<dbReference type="Proteomes" id="UP000501534">
    <property type="component" value="Chromosome"/>
</dbReference>
<dbReference type="SUPFAM" id="SSF51905">
    <property type="entry name" value="FAD/NAD(P)-binding domain"/>
    <property type="match status" value="1"/>
</dbReference>
<keyword evidence="10" id="KW-1185">Reference proteome</keyword>
<evidence type="ECO:0000256" key="1">
    <source>
        <dbReference type="ARBA" id="ARBA00022448"/>
    </source>
</evidence>
<dbReference type="PROSITE" id="PS00198">
    <property type="entry name" value="4FE4S_FER_1"/>
    <property type="match status" value="1"/>
</dbReference>
<dbReference type="GO" id="GO:0051539">
    <property type="term" value="F:4 iron, 4 sulfur cluster binding"/>
    <property type="evidence" value="ECO:0007669"/>
    <property type="project" value="UniProtKB-KW"/>
</dbReference>
<evidence type="ECO:0000256" key="4">
    <source>
        <dbReference type="ARBA" id="ARBA00022982"/>
    </source>
</evidence>
<dbReference type="Gene3D" id="2.60.120.10">
    <property type="entry name" value="Jelly Rolls"/>
    <property type="match status" value="2"/>
</dbReference>
<dbReference type="InterPro" id="IPR036188">
    <property type="entry name" value="FAD/NAD-bd_sf"/>
</dbReference>
<evidence type="ECO:0000256" key="6">
    <source>
        <dbReference type="ARBA" id="ARBA00023014"/>
    </source>
</evidence>
<keyword evidence="1" id="KW-0813">Transport</keyword>
<dbReference type="InterPro" id="IPR017896">
    <property type="entry name" value="4Fe4S_Fe-S-bd"/>
</dbReference>
<keyword evidence="3" id="KW-0479">Metal-binding</keyword>
<dbReference type="Gene3D" id="3.30.70.20">
    <property type="match status" value="2"/>
</dbReference>
<evidence type="ECO:0000256" key="5">
    <source>
        <dbReference type="ARBA" id="ARBA00023004"/>
    </source>
</evidence>